<organism evidence="4">
    <name type="scientific">marine sediment metagenome</name>
    <dbReference type="NCBI Taxonomy" id="412755"/>
    <lineage>
        <taxon>unclassified sequences</taxon>
        <taxon>metagenomes</taxon>
        <taxon>ecological metagenomes</taxon>
    </lineage>
</organism>
<evidence type="ECO:0000259" key="3">
    <source>
        <dbReference type="SMART" id="SM00946"/>
    </source>
</evidence>
<dbReference type="InterPro" id="IPR016061">
    <property type="entry name" value="Pro-tRNA_ligase_II_C"/>
</dbReference>
<dbReference type="InterPro" id="IPR036621">
    <property type="entry name" value="Anticodon-bd_dom_sf"/>
</dbReference>
<dbReference type="InterPro" id="IPR004154">
    <property type="entry name" value="Anticodon-bd"/>
</dbReference>
<dbReference type="Gene3D" id="3.40.50.800">
    <property type="entry name" value="Anticodon-binding domain"/>
    <property type="match status" value="1"/>
</dbReference>
<dbReference type="Gene3D" id="3.30.930.10">
    <property type="entry name" value="Bira Bifunctional Protein, Domain 2"/>
    <property type="match status" value="1"/>
</dbReference>
<dbReference type="SUPFAM" id="SSF52954">
    <property type="entry name" value="Class II aaRS ABD-related"/>
    <property type="match status" value="1"/>
</dbReference>
<sequence length="272" mass="31767">TFIAECGKAIQAATSHSLGQNFSKIFDIKYYDDRGKNNDNFVWQNSWGFSTRAIGIMLMVHSDNIGLVLPPKVAPIQIVIVTAEHEKYTEFNQKMQNYIDNMVKILAKYRVHVDRRMDRIGFKYNFWEVRGIPVRIDMGAKEMKSNILTLFRRDTLQKVKIPLDDLSVTVDHMFAEIESNMYSTARNRMEKCRLYTENDQEFVEKIGRNMMETPFCGDRKCEDIVCERVKSIQNFSIKTLCMPLKDKNDDLLRKCIGCHRLSSSRCLWGRSF</sequence>
<dbReference type="Pfam" id="PF03129">
    <property type="entry name" value="HGTP_anticodon"/>
    <property type="match status" value="1"/>
</dbReference>
<comment type="caution">
    <text evidence="4">The sequence shown here is derived from an EMBL/GenBank/DDBJ whole genome shotgun (WGS) entry which is preliminary data.</text>
</comment>
<accession>A0A0F9CTQ9</accession>
<name>A0A0F9CTQ9_9ZZZZ</name>
<gene>
    <name evidence="4" type="ORF">LCGC14_2569320</name>
</gene>
<dbReference type="PANTHER" id="PTHR43382:SF2">
    <property type="entry name" value="BIFUNCTIONAL GLUTAMATE_PROLINE--TRNA LIGASE"/>
    <property type="match status" value="1"/>
</dbReference>
<dbReference type="InterPro" id="IPR004499">
    <property type="entry name" value="Pro-tRNA-ligase_IIa_arc-type"/>
</dbReference>
<dbReference type="InterPro" id="IPR017449">
    <property type="entry name" value="Pro-tRNA_synth_II"/>
</dbReference>
<feature type="domain" description="Proline-tRNA ligase class II C-terminal" evidence="3">
    <location>
        <begin position="199"/>
        <end position="272"/>
    </location>
</feature>
<dbReference type="PANTHER" id="PTHR43382">
    <property type="entry name" value="PROLYL-TRNA SYNTHETASE"/>
    <property type="match status" value="1"/>
</dbReference>
<keyword evidence="2" id="KW-0648">Protein biosynthesis</keyword>
<proteinExistence type="predicted"/>
<dbReference type="GO" id="GO:0006433">
    <property type="term" value="P:prolyl-tRNA aminoacylation"/>
    <property type="evidence" value="ECO:0007669"/>
    <property type="project" value="InterPro"/>
</dbReference>
<dbReference type="EMBL" id="LAZR01042617">
    <property type="protein sequence ID" value="KKL09091.1"/>
    <property type="molecule type" value="Genomic_DNA"/>
</dbReference>
<dbReference type="SUPFAM" id="SSF64586">
    <property type="entry name" value="C-terminal domain of ProRS"/>
    <property type="match status" value="1"/>
</dbReference>
<dbReference type="EC" id="6.1.1.15" evidence="1"/>
<dbReference type="GO" id="GO:0004827">
    <property type="term" value="F:proline-tRNA ligase activity"/>
    <property type="evidence" value="ECO:0007669"/>
    <property type="project" value="UniProtKB-EC"/>
</dbReference>
<dbReference type="GO" id="GO:0017101">
    <property type="term" value="C:aminoacyl-tRNA synthetase multienzyme complex"/>
    <property type="evidence" value="ECO:0007669"/>
    <property type="project" value="TreeGrafter"/>
</dbReference>
<evidence type="ECO:0000313" key="4">
    <source>
        <dbReference type="EMBL" id="KKL09091.1"/>
    </source>
</evidence>
<dbReference type="Pfam" id="PF09180">
    <property type="entry name" value="ProRS-C_1"/>
    <property type="match status" value="1"/>
</dbReference>
<dbReference type="Gene3D" id="3.30.110.30">
    <property type="entry name" value="C-terminal domain of ProRS"/>
    <property type="match status" value="1"/>
</dbReference>
<feature type="non-terminal residue" evidence="4">
    <location>
        <position position="1"/>
    </location>
</feature>
<dbReference type="AlphaFoldDB" id="A0A0F9CTQ9"/>
<dbReference type="SMART" id="SM00946">
    <property type="entry name" value="ProRS-C_1"/>
    <property type="match status" value="1"/>
</dbReference>
<evidence type="ECO:0000256" key="2">
    <source>
        <dbReference type="ARBA" id="ARBA00022917"/>
    </source>
</evidence>
<dbReference type="GO" id="GO:0005524">
    <property type="term" value="F:ATP binding"/>
    <property type="evidence" value="ECO:0007669"/>
    <property type="project" value="InterPro"/>
</dbReference>
<protein>
    <recommendedName>
        <fullName evidence="1">proline--tRNA ligase</fullName>
        <ecNumber evidence="1">6.1.1.15</ecNumber>
    </recommendedName>
</protein>
<dbReference type="InterPro" id="IPR045864">
    <property type="entry name" value="aa-tRNA-synth_II/BPL/LPL"/>
</dbReference>
<dbReference type="SUPFAM" id="SSF55681">
    <property type="entry name" value="Class II aaRS and biotin synthetases"/>
    <property type="match status" value="1"/>
</dbReference>
<reference evidence="4" key="1">
    <citation type="journal article" date="2015" name="Nature">
        <title>Complex archaea that bridge the gap between prokaryotes and eukaryotes.</title>
        <authorList>
            <person name="Spang A."/>
            <person name="Saw J.H."/>
            <person name="Jorgensen S.L."/>
            <person name="Zaremba-Niedzwiedzka K."/>
            <person name="Martijn J."/>
            <person name="Lind A.E."/>
            <person name="van Eijk R."/>
            <person name="Schleper C."/>
            <person name="Guy L."/>
            <person name="Ettema T.J."/>
        </authorList>
    </citation>
    <scope>NUCLEOTIDE SEQUENCE</scope>
</reference>
<evidence type="ECO:0000256" key="1">
    <source>
        <dbReference type="ARBA" id="ARBA00012831"/>
    </source>
</evidence>
<dbReference type="GO" id="GO:0005737">
    <property type="term" value="C:cytoplasm"/>
    <property type="evidence" value="ECO:0007669"/>
    <property type="project" value="InterPro"/>
</dbReference>